<sequence>MSSVSDPDKARRACEACKDGKAFPLPTRAAFQPILDLQEERVFAYEALIRGIDGQSAAFVLQQVGDEQVYSFDQACRVTAIRDAVAAGIIGTGAKLSINFMPNAVYSPKACIQLTLKTARENGFPQDRLIFEFTENEKLDVAHIRNIVAAYRELGFTTAIDDFGAGHAGLNLLADLQTDMVKVDMDLIRGIDRDSRRRAILESLVQLLRRLGTEIVAEGVETEEELAVLRLFGIRFVQGYLFGKPALGTLQPYPDRLRRGAVRRRHQPIDYRTAI</sequence>
<dbReference type="Gene3D" id="3.20.20.450">
    <property type="entry name" value="EAL domain"/>
    <property type="match status" value="1"/>
</dbReference>
<proteinExistence type="predicted"/>
<protein>
    <submittedName>
        <fullName evidence="2">EAL domain-containing protein</fullName>
    </submittedName>
</protein>
<dbReference type="PROSITE" id="PS50883">
    <property type="entry name" value="EAL"/>
    <property type="match status" value="1"/>
</dbReference>
<dbReference type="EMBL" id="JAPDOB010000002">
    <property type="protein sequence ID" value="MCW3798133.1"/>
    <property type="molecule type" value="Genomic_DNA"/>
</dbReference>
<name>A0ABT3JGF3_9SPHN</name>
<evidence type="ECO:0000313" key="2">
    <source>
        <dbReference type="EMBL" id="MCW3798133.1"/>
    </source>
</evidence>
<dbReference type="PANTHER" id="PTHR33121">
    <property type="entry name" value="CYCLIC DI-GMP PHOSPHODIESTERASE PDEF"/>
    <property type="match status" value="1"/>
</dbReference>
<dbReference type="SUPFAM" id="SSF141868">
    <property type="entry name" value="EAL domain-like"/>
    <property type="match status" value="1"/>
</dbReference>
<dbReference type="PANTHER" id="PTHR33121:SF15">
    <property type="entry name" value="BLUE LIGHT- AND TEMPERATURE-REGULATED ANTIREPRESSOR BLUF"/>
    <property type="match status" value="1"/>
</dbReference>
<gene>
    <name evidence="2" type="ORF">OMW55_09985</name>
</gene>
<dbReference type="Pfam" id="PF00563">
    <property type="entry name" value="EAL"/>
    <property type="match status" value="1"/>
</dbReference>
<feature type="domain" description="EAL" evidence="1">
    <location>
        <begin position="3"/>
        <end position="259"/>
    </location>
</feature>
<dbReference type="CDD" id="cd01948">
    <property type="entry name" value="EAL"/>
    <property type="match status" value="1"/>
</dbReference>
<accession>A0ABT3JGF3</accession>
<dbReference type="InterPro" id="IPR035919">
    <property type="entry name" value="EAL_sf"/>
</dbReference>
<evidence type="ECO:0000259" key="1">
    <source>
        <dbReference type="PROSITE" id="PS50883"/>
    </source>
</evidence>
<reference evidence="2 3" key="1">
    <citation type="submission" date="2022-10" db="EMBL/GenBank/DDBJ databases">
        <title>Sphingomonas sp.</title>
        <authorList>
            <person name="Jin C."/>
        </authorList>
    </citation>
    <scope>NUCLEOTIDE SEQUENCE [LARGE SCALE GENOMIC DNA]</scope>
    <source>
        <strain evidence="2 3">BN140010</strain>
    </source>
</reference>
<dbReference type="Proteomes" id="UP001526246">
    <property type="component" value="Unassembled WGS sequence"/>
</dbReference>
<dbReference type="RefSeq" id="WP_264882825.1">
    <property type="nucleotide sequence ID" value="NZ_JAPDOB010000002.1"/>
</dbReference>
<dbReference type="InterPro" id="IPR001633">
    <property type="entry name" value="EAL_dom"/>
</dbReference>
<evidence type="ECO:0000313" key="3">
    <source>
        <dbReference type="Proteomes" id="UP001526246"/>
    </source>
</evidence>
<keyword evidence="3" id="KW-1185">Reference proteome</keyword>
<comment type="caution">
    <text evidence="2">The sequence shown here is derived from an EMBL/GenBank/DDBJ whole genome shotgun (WGS) entry which is preliminary data.</text>
</comment>
<dbReference type="SMART" id="SM00052">
    <property type="entry name" value="EAL"/>
    <property type="match status" value="1"/>
</dbReference>
<dbReference type="InterPro" id="IPR050706">
    <property type="entry name" value="Cyclic-di-GMP_PDE-like"/>
</dbReference>
<organism evidence="2 3">
    <name type="scientific">Sphingomonas arvum</name>
    <dbReference type="NCBI Taxonomy" id="2992113"/>
    <lineage>
        <taxon>Bacteria</taxon>
        <taxon>Pseudomonadati</taxon>
        <taxon>Pseudomonadota</taxon>
        <taxon>Alphaproteobacteria</taxon>
        <taxon>Sphingomonadales</taxon>
        <taxon>Sphingomonadaceae</taxon>
        <taxon>Sphingomonas</taxon>
    </lineage>
</organism>